<dbReference type="AlphaFoldDB" id="A0A7Y0HV55"/>
<comment type="caution">
    <text evidence="4">The sequence shown here is derived from an EMBL/GenBank/DDBJ whole genome shotgun (WGS) entry which is preliminary data.</text>
</comment>
<evidence type="ECO:0000313" key="5">
    <source>
        <dbReference type="Proteomes" id="UP000529710"/>
    </source>
</evidence>
<dbReference type="InterPro" id="IPR007621">
    <property type="entry name" value="TPM_dom"/>
</dbReference>
<sequence length="500" mass="52524">MVECMTFEALNDEKSGAVVGTPRIGVSQAAKWLVCMVLALMCALWITPCAFAEGEGTLTENITDPQNLLGSNVSAVTDKIKETKQQAGVTVRLLYVESFGTEVKPTQWASGVLESLSPKPNTVLLAVASGDGKLVVVASSNSDAWLSNTKTVDSLSEAATDKLAKSGAQDWSGAAIAMMDQIMLLKKTSTSWSLSKWGIIALICVLVVLIVGTIVFVVVRNSRRRKEAEQDAARAAAGKRTRANRRGHAVGYGTSPKSDRPAKRSRDRRNKGRKKADEPAIETNTVAQADDEGTSAQNVDAAENTTVAGAADAATGETATVFAEPLSTAGADTKFMPESESNAQPEPDAQSEIAEPEPVKSESEPAGSEPAESQPAESQPAESHEAKKKHSGFHLFGKAGKADDEQGGERHGRKRRHGGAGSGEEPKNAAESVDSVDDNGGSEGSENAEPASTGTAEPLFHAGDSFMPGDGSVDQSVSDDIEAMFARPFIPGTQRPGDED</sequence>
<keyword evidence="2" id="KW-0812">Transmembrane</keyword>
<feature type="region of interest" description="Disordered" evidence="1">
    <location>
        <begin position="332"/>
        <end position="477"/>
    </location>
</feature>
<dbReference type="EMBL" id="JAAIIF010000017">
    <property type="protein sequence ID" value="NMM96871.1"/>
    <property type="molecule type" value="Genomic_DNA"/>
</dbReference>
<feature type="transmembrane region" description="Helical" evidence="2">
    <location>
        <begin position="197"/>
        <end position="219"/>
    </location>
</feature>
<feature type="compositionally biased region" description="Basic residues" evidence="1">
    <location>
        <begin position="265"/>
        <end position="274"/>
    </location>
</feature>
<accession>A0A7Y0HV55</accession>
<keyword evidence="2" id="KW-0472">Membrane</keyword>
<keyword evidence="5" id="KW-1185">Reference proteome</keyword>
<keyword evidence="2" id="KW-1133">Transmembrane helix</keyword>
<evidence type="ECO:0000259" key="3">
    <source>
        <dbReference type="Pfam" id="PF04536"/>
    </source>
</evidence>
<evidence type="ECO:0000256" key="2">
    <source>
        <dbReference type="SAM" id="Phobius"/>
    </source>
</evidence>
<feature type="region of interest" description="Disordered" evidence="1">
    <location>
        <begin position="227"/>
        <end position="296"/>
    </location>
</feature>
<feature type="domain" description="TPM" evidence="3">
    <location>
        <begin position="62"/>
        <end position="183"/>
    </location>
</feature>
<proteinExistence type="predicted"/>
<evidence type="ECO:0000256" key="1">
    <source>
        <dbReference type="SAM" id="MobiDB-lite"/>
    </source>
</evidence>
<protein>
    <recommendedName>
        <fullName evidence="3">TPM domain-containing protein</fullName>
    </recommendedName>
</protein>
<dbReference type="Pfam" id="PF04536">
    <property type="entry name" value="TPM_phosphatase"/>
    <property type="match status" value="1"/>
</dbReference>
<dbReference type="Proteomes" id="UP000529710">
    <property type="component" value="Unassembled WGS sequence"/>
</dbReference>
<evidence type="ECO:0000313" key="4">
    <source>
        <dbReference type="EMBL" id="NMM96871.1"/>
    </source>
</evidence>
<dbReference type="Gene3D" id="3.10.310.50">
    <property type="match status" value="1"/>
</dbReference>
<feature type="compositionally biased region" description="Basic and acidic residues" evidence="1">
    <location>
        <begin position="400"/>
        <end position="410"/>
    </location>
</feature>
<reference evidence="4 5" key="1">
    <citation type="submission" date="2020-02" db="EMBL/GenBank/DDBJ databases">
        <title>Characterization of phylogenetic diversity of novel bifidobacterial species isolated in Czech ZOOs.</title>
        <authorList>
            <person name="Lugli G.A."/>
            <person name="Vera N.B."/>
            <person name="Ventura M."/>
        </authorList>
    </citation>
    <scope>NUCLEOTIDE SEQUENCE [LARGE SCALE GENOMIC DNA]</scope>
    <source>
        <strain evidence="4 5">DSM 109960</strain>
    </source>
</reference>
<organism evidence="4 5">
    <name type="scientific">Bifidobacterium erythrocebi</name>
    <dbReference type="NCBI Taxonomy" id="2675325"/>
    <lineage>
        <taxon>Bacteria</taxon>
        <taxon>Bacillati</taxon>
        <taxon>Actinomycetota</taxon>
        <taxon>Actinomycetes</taxon>
        <taxon>Bifidobacteriales</taxon>
        <taxon>Bifidobacteriaceae</taxon>
        <taxon>Bifidobacterium</taxon>
    </lineage>
</organism>
<feature type="compositionally biased region" description="Basic residues" evidence="1">
    <location>
        <begin position="237"/>
        <end position="248"/>
    </location>
</feature>
<name>A0A7Y0HV55_9BIFI</name>
<feature type="compositionally biased region" description="Low complexity" evidence="1">
    <location>
        <begin position="364"/>
        <end position="381"/>
    </location>
</feature>
<gene>
    <name evidence="4" type="ORF">G1C98_1607</name>
</gene>